<dbReference type="EMBL" id="JADYXP020000015">
    <property type="protein sequence ID" value="KAL0109483.1"/>
    <property type="molecule type" value="Genomic_DNA"/>
</dbReference>
<evidence type="ECO:0000256" key="4">
    <source>
        <dbReference type="ARBA" id="ARBA00022692"/>
    </source>
</evidence>
<dbReference type="GO" id="GO:0007165">
    <property type="term" value="P:signal transduction"/>
    <property type="evidence" value="ECO:0007669"/>
    <property type="project" value="UniProtKB-KW"/>
</dbReference>
<protein>
    <recommendedName>
        <fullName evidence="10">Odorant receptor</fullName>
    </recommendedName>
</protein>
<feature type="transmembrane region" description="Helical" evidence="10">
    <location>
        <begin position="264"/>
        <end position="285"/>
    </location>
</feature>
<keyword evidence="2" id="KW-1003">Cell membrane</keyword>
<evidence type="ECO:0000256" key="3">
    <source>
        <dbReference type="ARBA" id="ARBA00022606"/>
    </source>
</evidence>
<evidence type="ECO:0000256" key="1">
    <source>
        <dbReference type="ARBA" id="ARBA00004651"/>
    </source>
</evidence>
<keyword evidence="8 10" id="KW-0675">Receptor</keyword>
<evidence type="ECO:0000313" key="12">
    <source>
        <dbReference type="Proteomes" id="UP001430953"/>
    </source>
</evidence>
<evidence type="ECO:0000256" key="5">
    <source>
        <dbReference type="ARBA" id="ARBA00022725"/>
    </source>
</evidence>
<gene>
    <name evidence="11" type="ORF">PUN28_014509</name>
</gene>
<proteinExistence type="inferred from homology"/>
<dbReference type="AlphaFoldDB" id="A0AAW2F0E5"/>
<feature type="transmembrane region" description="Helical" evidence="10">
    <location>
        <begin position="292"/>
        <end position="311"/>
    </location>
</feature>
<evidence type="ECO:0000313" key="11">
    <source>
        <dbReference type="EMBL" id="KAL0109483.1"/>
    </source>
</evidence>
<comment type="caution">
    <text evidence="10">Lacks conserved residue(s) required for the propagation of feature annotation.</text>
</comment>
<name>A0AAW2F0E5_9HYME</name>
<sequence>MHNKEEMICVDCLQIRLNRFILLAIGLWPYQQSKLTKLYLILCVGIMATFIVLQLLMILKCSVDALINLFSSILMYILFSIKLVAFIVNNKPHLYNELTDKNEISIIKRYGSYAKLYTITLTSISIIGILVIFFYSFWPNIFDIVFIGNGTRSRLTIPFSIVYFVDQEKYDYLILFHMNACIFIGYCALVGLGTFLIMYLQCVCGMFKIASYRFTRVTMLSRISGQQKENLRNVDLICKGLSYALDMQCKAVEYFNLMASGFGVMYLFLVTAGILFISLNLFRLVSFEFKSVLEIILTVLFTLTVIIYTLVCNWISEEVVNHNNDVYVTTYDIQWYMAPLQIQKMIVFIMLRSNKTFSVSFCGGLITGSIENAAMVLSTAISYCVVLRSIN</sequence>
<keyword evidence="12" id="KW-1185">Reference proteome</keyword>
<keyword evidence="5 10" id="KW-0552">Olfaction</keyword>
<reference evidence="11 12" key="1">
    <citation type="submission" date="2023-03" db="EMBL/GenBank/DDBJ databases">
        <title>High recombination rates correlate with genetic variation in Cardiocondyla obscurior ants.</title>
        <authorList>
            <person name="Errbii M."/>
        </authorList>
    </citation>
    <scope>NUCLEOTIDE SEQUENCE [LARGE SCALE GENOMIC DNA]</scope>
    <source>
        <strain evidence="11">Alpha-2009</strain>
        <tissue evidence="11">Whole body</tissue>
    </source>
</reference>
<comment type="subcellular location">
    <subcellularLocation>
        <location evidence="1 10">Cell membrane</location>
        <topology evidence="1 10">Multi-pass membrane protein</topology>
    </subcellularLocation>
</comment>
<dbReference type="InterPro" id="IPR004117">
    <property type="entry name" value="7tm6_olfct_rcpt"/>
</dbReference>
<evidence type="ECO:0000256" key="8">
    <source>
        <dbReference type="ARBA" id="ARBA00023170"/>
    </source>
</evidence>
<evidence type="ECO:0000256" key="7">
    <source>
        <dbReference type="ARBA" id="ARBA00023136"/>
    </source>
</evidence>
<dbReference type="GO" id="GO:0005549">
    <property type="term" value="F:odorant binding"/>
    <property type="evidence" value="ECO:0007669"/>
    <property type="project" value="InterPro"/>
</dbReference>
<evidence type="ECO:0000256" key="10">
    <source>
        <dbReference type="RuleBase" id="RU351113"/>
    </source>
</evidence>
<feature type="transmembrane region" description="Helical" evidence="10">
    <location>
        <begin position="116"/>
        <end position="138"/>
    </location>
</feature>
<feature type="transmembrane region" description="Helical" evidence="10">
    <location>
        <begin position="172"/>
        <end position="200"/>
    </location>
</feature>
<evidence type="ECO:0000256" key="2">
    <source>
        <dbReference type="ARBA" id="ARBA00022475"/>
    </source>
</evidence>
<dbReference type="GO" id="GO:0005886">
    <property type="term" value="C:plasma membrane"/>
    <property type="evidence" value="ECO:0007669"/>
    <property type="project" value="UniProtKB-SubCell"/>
</dbReference>
<organism evidence="11 12">
    <name type="scientific">Cardiocondyla obscurior</name>
    <dbReference type="NCBI Taxonomy" id="286306"/>
    <lineage>
        <taxon>Eukaryota</taxon>
        <taxon>Metazoa</taxon>
        <taxon>Ecdysozoa</taxon>
        <taxon>Arthropoda</taxon>
        <taxon>Hexapoda</taxon>
        <taxon>Insecta</taxon>
        <taxon>Pterygota</taxon>
        <taxon>Neoptera</taxon>
        <taxon>Endopterygota</taxon>
        <taxon>Hymenoptera</taxon>
        <taxon>Apocrita</taxon>
        <taxon>Aculeata</taxon>
        <taxon>Formicoidea</taxon>
        <taxon>Formicidae</taxon>
        <taxon>Myrmicinae</taxon>
        <taxon>Cardiocondyla</taxon>
    </lineage>
</organism>
<dbReference type="GO" id="GO:0004984">
    <property type="term" value="F:olfactory receptor activity"/>
    <property type="evidence" value="ECO:0007669"/>
    <property type="project" value="InterPro"/>
</dbReference>
<comment type="similarity">
    <text evidence="10">Belongs to the insect chemoreceptor superfamily. Heteromeric odorant receptor channel (TC 1.A.69) family.</text>
</comment>
<keyword evidence="6 10" id="KW-1133">Transmembrane helix</keyword>
<dbReference type="PANTHER" id="PTHR21137:SF35">
    <property type="entry name" value="ODORANT RECEPTOR 19A-RELATED"/>
    <property type="match status" value="1"/>
</dbReference>
<dbReference type="PANTHER" id="PTHR21137">
    <property type="entry name" value="ODORANT RECEPTOR"/>
    <property type="match status" value="1"/>
</dbReference>
<feature type="transmembrane region" description="Helical" evidence="10">
    <location>
        <begin position="65"/>
        <end position="88"/>
    </location>
</feature>
<feature type="transmembrane region" description="Helical" evidence="10">
    <location>
        <begin position="38"/>
        <end position="59"/>
    </location>
</feature>
<keyword evidence="3 10" id="KW-0716">Sensory transduction</keyword>
<evidence type="ECO:0000256" key="6">
    <source>
        <dbReference type="ARBA" id="ARBA00022989"/>
    </source>
</evidence>
<keyword evidence="7 10" id="KW-0472">Membrane</keyword>
<evidence type="ECO:0000256" key="9">
    <source>
        <dbReference type="ARBA" id="ARBA00023224"/>
    </source>
</evidence>
<comment type="caution">
    <text evidence="11">The sequence shown here is derived from an EMBL/GenBank/DDBJ whole genome shotgun (WGS) entry which is preliminary data.</text>
</comment>
<accession>A0AAW2F0E5</accession>
<keyword evidence="4 10" id="KW-0812">Transmembrane</keyword>
<keyword evidence="9 10" id="KW-0807">Transducer</keyword>
<dbReference type="Pfam" id="PF02949">
    <property type="entry name" value="7tm_6"/>
    <property type="match status" value="1"/>
</dbReference>
<dbReference type="Proteomes" id="UP001430953">
    <property type="component" value="Unassembled WGS sequence"/>
</dbReference>